<keyword evidence="4" id="KW-1185">Reference proteome</keyword>
<evidence type="ECO:0000259" key="2">
    <source>
        <dbReference type="SMART" id="SM00382"/>
    </source>
</evidence>
<dbReference type="GO" id="GO:0005524">
    <property type="term" value="F:ATP binding"/>
    <property type="evidence" value="ECO:0007669"/>
    <property type="project" value="InterPro"/>
</dbReference>
<dbReference type="OrthoDB" id="9783370at2"/>
<accession>A0A238UMH7</accession>
<dbReference type="Gene3D" id="3.40.50.300">
    <property type="entry name" value="P-loop containing nucleotide triphosphate hydrolases"/>
    <property type="match status" value="1"/>
</dbReference>
<dbReference type="SUPFAM" id="SSF52540">
    <property type="entry name" value="P-loop containing nucleoside triphosphate hydrolases"/>
    <property type="match status" value="1"/>
</dbReference>
<evidence type="ECO:0000313" key="3">
    <source>
        <dbReference type="EMBL" id="SNR23238.1"/>
    </source>
</evidence>
<dbReference type="AlphaFoldDB" id="A0A238UMH7"/>
<dbReference type="EMBL" id="FZNP01000001">
    <property type="protein sequence ID" value="SNR23238.1"/>
    <property type="molecule type" value="Genomic_DNA"/>
</dbReference>
<gene>
    <name evidence="3" type="ORF">SAMN06265355_101122</name>
</gene>
<reference evidence="4" key="1">
    <citation type="submission" date="2017-06" db="EMBL/GenBank/DDBJ databases">
        <authorList>
            <person name="Varghese N."/>
            <person name="Submissions S."/>
        </authorList>
    </citation>
    <scope>NUCLEOTIDE SEQUENCE [LARGE SCALE GENOMIC DNA]</scope>
    <source>
        <strain evidence="4">DSM 44485</strain>
    </source>
</reference>
<organism evidence="3 4">
    <name type="scientific">Actinomadura mexicana</name>
    <dbReference type="NCBI Taxonomy" id="134959"/>
    <lineage>
        <taxon>Bacteria</taxon>
        <taxon>Bacillati</taxon>
        <taxon>Actinomycetota</taxon>
        <taxon>Actinomycetes</taxon>
        <taxon>Streptosporangiales</taxon>
        <taxon>Thermomonosporaceae</taxon>
        <taxon>Actinomadura</taxon>
    </lineage>
</organism>
<name>A0A238UMH7_9ACTN</name>
<dbReference type="InterPro" id="IPR011704">
    <property type="entry name" value="ATPase_dyneun-rel_AAA"/>
</dbReference>
<dbReference type="RefSeq" id="WP_089309569.1">
    <property type="nucleotide sequence ID" value="NZ_FZNP01000001.1"/>
</dbReference>
<dbReference type="GO" id="GO:0016887">
    <property type="term" value="F:ATP hydrolysis activity"/>
    <property type="evidence" value="ECO:0007669"/>
    <property type="project" value="InterPro"/>
</dbReference>
<evidence type="ECO:0000313" key="4">
    <source>
        <dbReference type="Proteomes" id="UP000198420"/>
    </source>
</evidence>
<dbReference type="SMART" id="SM00382">
    <property type="entry name" value="AAA"/>
    <property type="match status" value="1"/>
</dbReference>
<protein>
    <submittedName>
        <fullName evidence="3">MoxR-like ATPase</fullName>
    </submittedName>
</protein>
<feature type="region of interest" description="Disordered" evidence="1">
    <location>
        <begin position="1"/>
        <end position="28"/>
    </location>
</feature>
<feature type="compositionally biased region" description="Basic and acidic residues" evidence="1">
    <location>
        <begin position="1"/>
        <end position="12"/>
    </location>
</feature>
<evidence type="ECO:0000256" key="1">
    <source>
        <dbReference type="SAM" id="MobiDB-lite"/>
    </source>
</evidence>
<dbReference type="Pfam" id="PF07728">
    <property type="entry name" value="AAA_5"/>
    <property type="match status" value="1"/>
</dbReference>
<dbReference type="InterPro" id="IPR003593">
    <property type="entry name" value="AAA+_ATPase"/>
</dbReference>
<dbReference type="InterPro" id="IPR027417">
    <property type="entry name" value="P-loop_NTPase"/>
</dbReference>
<dbReference type="Proteomes" id="UP000198420">
    <property type="component" value="Unassembled WGS sequence"/>
</dbReference>
<sequence>MTWKLFHGDGRPRPGGTGPDGAPLPAWHAIPDLPPWRGRAEGTGPPVFVPLPGLDDAVNAALHLRRPLLISGSAGMGKSTLVGVLAHELQLGEVLEWHITSKSTVNDGLYRYDALDRLHAAQLADGNAPIGEFVRLGPLGTALADPGHPRAVLIDEIDKSDLDLPGDLLNVLESGRFDIPPLMRSKGGPFRVTGADGRAYDVGDGRVTRRHYPVIVLTSNNERTFAPPFLRRCIRFQIERPDAALLTRIVQEHLPEIDGACRDDIEKFAGRLRTGEKLAVNQLLEMVYLVTGHDLGAEERARLEKIVLDDLNEQ</sequence>
<proteinExistence type="predicted"/>
<feature type="domain" description="AAA+ ATPase" evidence="2">
    <location>
        <begin position="64"/>
        <end position="244"/>
    </location>
</feature>